<feature type="compositionally biased region" description="Low complexity" evidence="1">
    <location>
        <begin position="141"/>
        <end position="153"/>
    </location>
</feature>
<dbReference type="Gene3D" id="3.10.450.240">
    <property type="match status" value="1"/>
</dbReference>
<gene>
    <name evidence="5" type="ORF">NKI27_00850</name>
</gene>
<feature type="region of interest" description="Disordered" evidence="1">
    <location>
        <begin position="125"/>
        <end position="160"/>
    </location>
</feature>
<reference evidence="5" key="1">
    <citation type="submission" date="2022-06" db="EMBL/GenBank/DDBJ databases">
        <title>Alkalimarinus sp. nov., isolated from gut of a Alitta virens.</title>
        <authorList>
            <person name="Yang A.I."/>
            <person name="Shin N.-R."/>
        </authorList>
    </citation>
    <scope>NUCLEOTIDE SEQUENCE</scope>
    <source>
        <strain evidence="5">A2M4</strain>
    </source>
</reference>
<evidence type="ECO:0000256" key="1">
    <source>
        <dbReference type="SAM" id="MobiDB-lite"/>
    </source>
</evidence>
<organism evidence="5 6">
    <name type="scientific">Alkalimarinus alittae</name>
    <dbReference type="NCBI Taxonomy" id="2961619"/>
    <lineage>
        <taxon>Bacteria</taxon>
        <taxon>Pseudomonadati</taxon>
        <taxon>Pseudomonadota</taxon>
        <taxon>Gammaproteobacteria</taxon>
        <taxon>Alteromonadales</taxon>
        <taxon>Alteromonadaceae</taxon>
        <taxon>Alkalimarinus</taxon>
    </lineage>
</organism>
<keyword evidence="3" id="KW-0732">Signal</keyword>
<dbReference type="SMART" id="SM00978">
    <property type="entry name" value="Tim44"/>
    <property type="match status" value="1"/>
</dbReference>
<dbReference type="PANTHER" id="PTHR41542:SF1">
    <property type="entry name" value="BLL5807 PROTEIN"/>
    <property type="match status" value="1"/>
</dbReference>
<dbReference type="Proteomes" id="UP001163739">
    <property type="component" value="Chromosome"/>
</dbReference>
<dbReference type="InterPro" id="IPR032710">
    <property type="entry name" value="NTF2-like_dom_sf"/>
</dbReference>
<dbReference type="InterPro" id="IPR007379">
    <property type="entry name" value="Tim44-like_dom"/>
</dbReference>
<name>A0ABY6N2Q1_9ALTE</name>
<keyword evidence="2" id="KW-0812">Transmembrane</keyword>
<keyword evidence="2" id="KW-1133">Transmembrane helix</keyword>
<keyword evidence="6" id="KW-1185">Reference proteome</keyword>
<dbReference type="RefSeq" id="WP_265047809.1">
    <property type="nucleotide sequence ID" value="NZ_CP100390.1"/>
</dbReference>
<evidence type="ECO:0000259" key="4">
    <source>
        <dbReference type="SMART" id="SM00978"/>
    </source>
</evidence>
<feature type="transmembrane region" description="Helical" evidence="2">
    <location>
        <begin position="93"/>
        <end position="110"/>
    </location>
</feature>
<feature type="domain" description="Tim44-like" evidence="4">
    <location>
        <begin position="163"/>
        <end position="293"/>
    </location>
</feature>
<accession>A0ABY6N2Q1</accession>
<keyword evidence="2" id="KW-0472">Membrane</keyword>
<protein>
    <submittedName>
        <fullName evidence="5">TIM44-like domain-containing protein</fullName>
    </submittedName>
</protein>
<evidence type="ECO:0000256" key="3">
    <source>
        <dbReference type="SAM" id="SignalP"/>
    </source>
</evidence>
<feature type="signal peptide" evidence="3">
    <location>
        <begin position="1"/>
        <end position="23"/>
    </location>
</feature>
<sequence length="293" mass="31871">MKKFWVIMTILFAFTLTTSHVEAKKFGGGKSFGKSFFTSPSKKSAPASSGSKQQAAPTSPAKGGMMKGMLGGLLAGGLIAAMIGGGAFEGIQLMDIILIALVAFIAIRLFKGMAQAKMAQAQPAYAGNQTRQSPGADMFGSSDSHNSNNNDASFNDEKPTGFANEESVPFNLPADFDMTNFLSGARDHYRTIQQAWNENNIAMIEEYVNAELFTQLKEERAALSGEQHTEVMFVDAELVRADQAFGIAELSIKFSGRYRDTVENIEEDITDVWHLERDTTQDNAPWLIVGIEA</sequence>
<proteinExistence type="predicted"/>
<dbReference type="SUPFAM" id="SSF54427">
    <property type="entry name" value="NTF2-like"/>
    <property type="match status" value="1"/>
</dbReference>
<dbReference type="Pfam" id="PF04280">
    <property type="entry name" value="Tim44"/>
    <property type="match status" value="1"/>
</dbReference>
<evidence type="ECO:0000313" key="6">
    <source>
        <dbReference type="Proteomes" id="UP001163739"/>
    </source>
</evidence>
<evidence type="ECO:0000313" key="5">
    <source>
        <dbReference type="EMBL" id="UZE96324.1"/>
    </source>
</evidence>
<feature type="chain" id="PRO_5047194483" evidence="3">
    <location>
        <begin position="24"/>
        <end position="293"/>
    </location>
</feature>
<feature type="transmembrane region" description="Helical" evidence="2">
    <location>
        <begin position="69"/>
        <end position="88"/>
    </location>
</feature>
<dbReference type="EMBL" id="CP100390">
    <property type="protein sequence ID" value="UZE96324.1"/>
    <property type="molecule type" value="Genomic_DNA"/>
</dbReference>
<dbReference type="PANTHER" id="PTHR41542">
    <property type="entry name" value="BLL5807 PROTEIN"/>
    <property type="match status" value="1"/>
</dbReference>
<evidence type="ECO:0000256" key="2">
    <source>
        <dbReference type="SAM" id="Phobius"/>
    </source>
</evidence>